<dbReference type="CDD" id="cd03392">
    <property type="entry name" value="PAP2_like_2"/>
    <property type="match status" value="1"/>
</dbReference>
<dbReference type="AlphaFoldDB" id="A0A3N0DTV7"/>
<comment type="caution">
    <text evidence="3">The sequence shown here is derived from an EMBL/GenBank/DDBJ whole genome shotgun (WGS) entry which is preliminary data.</text>
</comment>
<feature type="transmembrane region" description="Helical" evidence="1">
    <location>
        <begin position="96"/>
        <end position="118"/>
    </location>
</feature>
<dbReference type="SUPFAM" id="SSF48317">
    <property type="entry name" value="Acid phosphatase/Vanadium-dependent haloperoxidase"/>
    <property type="match status" value="1"/>
</dbReference>
<keyword evidence="1" id="KW-1133">Transmembrane helix</keyword>
<dbReference type="SMART" id="SM00014">
    <property type="entry name" value="acidPPc"/>
    <property type="match status" value="1"/>
</dbReference>
<evidence type="ECO:0000313" key="4">
    <source>
        <dbReference type="Proteomes" id="UP000277094"/>
    </source>
</evidence>
<keyword evidence="1" id="KW-0812">Transmembrane</keyword>
<gene>
    <name evidence="3" type="ORF">EFL95_07755</name>
</gene>
<accession>A0A3N0DTV7</accession>
<dbReference type="PANTHER" id="PTHR14969">
    <property type="entry name" value="SPHINGOSINE-1-PHOSPHATE PHOSPHOHYDROLASE"/>
    <property type="match status" value="1"/>
</dbReference>
<dbReference type="InterPro" id="IPR000326">
    <property type="entry name" value="PAP2/HPO"/>
</dbReference>
<keyword evidence="4" id="KW-1185">Reference proteome</keyword>
<dbReference type="RefSeq" id="WP_123233438.1">
    <property type="nucleotide sequence ID" value="NZ_RJSG01000002.1"/>
</dbReference>
<dbReference type="PANTHER" id="PTHR14969:SF13">
    <property type="entry name" value="AT30094P"/>
    <property type="match status" value="1"/>
</dbReference>
<dbReference type="Pfam" id="PF01569">
    <property type="entry name" value="PAP2"/>
    <property type="match status" value="1"/>
</dbReference>
<sequence length="192" mass="20608">MSLDHSVATYIDHHRSAALTHVAWFVTGFGNEVTIALVTVALIAVTYWRGWHRDALMVFVGMGGSVSLIFGLKHLVQRSRPGAQFRLPTAAADHSYSFPSGHTLDATVFVILLVAVLLPRVSRPGAQIAAVLGAALVALGVGASRLYLGYHWATDVIGALVIGSAWGLSVIWWSRTWTVSNEAAAEPVPARR</sequence>
<dbReference type="EMBL" id="RJSG01000002">
    <property type="protein sequence ID" value="RNL78936.1"/>
    <property type="molecule type" value="Genomic_DNA"/>
</dbReference>
<feature type="transmembrane region" description="Helical" evidence="1">
    <location>
        <begin position="156"/>
        <end position="173"/>
    </location>
</feature>
<evidence type="ECO:0000259" key="2">
    <source>
        <dbReference type="SMART" id="SM00014"/>
    </source>
</evidence>
<reference evidence="3 4" key="1">
    <citation type="submission" date="2018-11" db="EMBL/GenBank/DDBJ databases">
        <authorList>
            <person name="Li F."/>
        </authorList>
    </citation>
    <scope>NUCLEOTIDE SEQUENCE [LARGE SCALE GENOMIC DNA]</scope>
    <source>
        <strain evidence="3 4">KIS18-7</strain>
    </source>
</reference>
<dbReference type="InterPro" id="IPR036938">
    <property type="entry name" value="PAP2/HPO_sf"/>
</dbReference>
<dbReference type="Proteomes" id="UP000277094">
    <property type="component" value="Unassembled WGS sequence"/>
</dbReference>
<feature type="transmembrane region" description="Helical" evidence="1">
    <location>
        <begin position="22"/>
        <end position="48"/>
    </location>
</feature>
<evidence type="ECO:0000256" key="1">
    <source>
        <dbReference type="SAM" id="Phobius"/>
    </source>
</evidence>
<organism evidence="3 4">
    <name type="scientific">Nocardioides marmorisolisilvae</name>
    <dbReference type="NCBI Taxonomy" id="1542737"/>
    <lineage>
        <taxon>Bacteria</taxon>
        <taxon>Bacillati</taxon>
        <taxon>Actinomycetota</taxon>
        <taxon>Actinomycetes</taxon>
        <taxon>Propionibacteriales</taxon>
        <taxon>Nocardioidaceae</taxon>
        <taxon>Nocardioides</taxon>
    </lineage>
</organism>
<name>A0A3N0DTV7_9ACTN</name>
<feature type="domain" description="Phosphatidic acid phosphatase type 2/haloperoxidase" evidence="2">
    <location>
        <begin position="55"/>
        <end position="171"/>
    </location>
</feature>
<evidence type="ECO:0000313" key="3">
    <source>
        <dbReference type="EMBL" id="RNL78936.1"/>
    </source>
</evidence>
<proteinExistence type="predicted"/>
<protein>
    <submittedName>
        <fullName evidence="3">Phosphatase PAP2 family protein</fullName>
    </submittedName>
</protein>
<dbReference type="OrthoDB" id="5289372at2"/>
<feature type="transmembrane region" description="Helical" evidence="1">
    <location>
        <begin position="55"/>
        <end position="76"/>
    </location>
</feature>
<dbReference type="Gene3D" id="1.20.144.10">
    <property type="entry name" value="Phosphatidic acid phosphatase type 2/haloperoxidase"/>
    <property type="match status" value="2"/>
</dbReference>
<keyword evidence="1" id="KW-0472">Membrane</keyword>
<feature type="transmembrane region" description="Helical" evidence="1">
    <location>
        <begin position="130"/>
        <end position="150"/>
    </location>
</feature>